<dbReference type="PROSITE" id="PS50110">
    <property type="entry name" value="RESPONSE_REGULATORY"/>
    <property type="match status" value="1"/>
</dbReference>
<dbReference type="InterPro" id="IPR036097">
    <property type="entry name" value="HisK_dim/P_sf"/>
</dbReference>
<dbReference type="GO" id="GO:0000155">
    <property type="term" value="F:phosphorelay sensor kinase activity"/>
    <property type="evidence" value="ECO:0007669"/>
    <property type="project" value="InterPro"/>
</dbReference>
<dbReference type="InterPro" id="IPR001789">
    <property type="entry name" value="Sig_transdc_resp-reg_receiver"/>
</dbReference>
<feature type="compositionally biased region" description="Polar residues" evidence="5">
    <location>
        <begin position="289"/>
        <end position="300"/>
    </location>
</feature>
<evidence type="ECO:0000256" key="5">
    <source>
        <dbReference type="SAM" id="MobiDB-lite"/>
    </source>
</evidence>
<dbReference type="AlphaFoldDB" id="A0AA39GH04"/>
<evidence type="ECO:0000313" key="9">
    <source>
        <dbReference type="Proteomes" id="UP001175261"/>
    </source>
</evidence>
<dbReference type="InterPro" id="IPR036890">
    <property type="entry name" value="HATPase_C_sf"/>
</dbReference>
<dbReference type="SMART" id="SM00448">
    <property type="entry name" value="REC"/>
    <property type="match status" value="1"/>
</dbReference>
<dbReference type="PANTHER" id="PTHR43719">
    <property type="entry name" value="TWO-COMPONENT HISTIDINE KINASE"/>
    <property type="match status" value="1"/>
</dbReference>
<keyword evidence="1 4" id="KW-0597">Phosphoprotein</keyword>
<evidence type="ECO:0008006" key="10">
    <source>
        <dbReference type="Google" id="ProtNLM"/>
    </source>
</evidence>
<dbReference type="SMART" id="SM00387">
    <property type="entry name" value="HATPase_c"/>
    <property type="match status" value="1"/>
</dbReference>
<sequence length="1221" mass="134495">MTAIESPVPGAQPSARPYKSVSEATRERETFKYEPFLFTDFRFNNTGVPIPSSELVSCSDSSLTGLAQLVAYQTNTERAFVSLFDSGHQYIVAEAMPGMSLTPNLPSDKCPSPLALCGIAIPRAHGTCEHVLYLRNADHSDVTTLPLSLVSNLAVDERFNQRPYCQFGQEGQFYAAVPIRSHRGINIGSFCVMSTKQPAGWGEQSVEQLRDVSRAVMSHLERNRSRNINASNERLNKGVRAFIAGEGSLAHWTSDADPAIFSATAYESLTQESTKAETPASEKEATITPPDSSKENNTPSHVAGESHADRQRRRRRRPGDAFYGPHPGGKMVTKNHEQPSKVFSRAANIMREAFEVDGCLFFDVGHTTLRRPSMPTPAHGEDTASQPSTTSSSDDPSHELPPEEPDTMCDIIGFSTTDKASVHVGVTHDGEMGMVPKRMLATLIRRYPAGKVFSFDNIGELQSSDSSDEGELEAAVRREEEVSGSAATRERRKRRTVKEGVLINQAFPNARSVAFIPVWDLKRERWFSAGFLYTCTPTRVFTVDEELSFLKAFASLAATEVLNQEVVLADQAKSDALGSLSHELRSPLHGVLLGTELLNDTDLDVFQANLTHTIETCCCTLLDTIDHLLDFSKVNSFATKRKRLPKDQKNVRTAEKTEQFGKKQLTVDVSLDDLVEEVADSMFAGYSFQHLAKGKHATLDGLMNASGHSRARERLAHIQTDSTGHSESTPGSRAEKISVFLSIDPSCSWDFHLQPGAIRRVVMNLLGNALKYTQRGNICLYLTQERTSPRRARSERIVKLVVQDSGQGMSNDFLQHKIFMPFSQEDELAPGTGLGLSLVKTIVTGMGGHISAKSELGVGSTFSVTIPLEPVAPDASDSVVSSKSKAFAEQAQALKGLRVRVFGFQDDDTGSRDGNGRAILEAICRDWLKVELHSAGDKSELTPDLVLWSYEALPQSTEELSHLAKMPHVILCQDPQVAQRLSKEYESAGYPGVLEFVSQPIGPRKLARSMQHAYKRWTGLTKASPPRHNPAPPGQTVNDLKHNFRIGMPSPLEELTSLALDSRLTPRNEHPPELRNPNDSPTVPDMEKPVSTRHYSDKDTFLLVDDNHVNLNVLAAYMAKLKLAYVTAVNGLEAVDTYKEKPSRFAAILMDVSMPVMDGLEATRQIRAFERDNKLSRVSVLALTGLASDRTHKEAFESGVDVFLTKPVRLQTLREQLGLAT</sequence>
<dbReference type="InterPro" id="IPR005467">
    <property type="entry name" value="His_kinase_dom"/>
</dbReference>
<feature type="compositionally biased region" description="Basic and acidic residues" evidence="5">
    <location>
        <begin position="1064"/>
        <end position="1073"/>
    </location>
</feature>
<dbReference type="SUPFAM" id="SSF55781">
    <property type="entry name" value="GAF domain-like"/>
    <property type="match status" value="1"/>
</dbReference>
<dbReference type="SUPFAM" id="SSF55874">
    <property type="entry name" value="ATPase domain of HSP90 chaperone/DNA topoisomerase II/histidine kinase"/>
    <property type="match status" value="1"/>
</dbReference>
<dbReference type="InterPro" id="IPR029016">
    <property type="entry name" value="GAF-like_dom_sf"/>
</dbReference>
<dbReference type="PANTHER" id="PTHR43719:SF69">
    <property type="entry name" value="HISTIDINE KINASE G7"/>
    <property type="match status" value="1"/>
</dbReference>
<feature type="region of interest" description="Disordered" evidence="5">
    <location>
        <begin position="271"/>
        <end position="338"/>
    </location>
</feature>
<dbReference type="CDD" id="cd17546">
    <property type="entry name" value="REC_hyHK_CKI1_RcsC-like"/>
    <property type="match status" value="1"/>
</dbReference>
<feature type="modified residue" description="4-aspartylphosphate" evidence="4">
    <location>
        <position position="1151"/>
    </location>
</feature>
<evidence type="ECO:0000256" key="3">
    <source>
        <dbReference type="ARBA" id="ARBA00022777"/>
    </source>
</evidence>
<dbReference type="Pfam" id="PF00072">
    <property type="entry name" value="Response_reg"/>
    <property type="match status" value="1"/>
</dbReference>
<dbReference type="CDD" id="cd00082">
    <property type="entry name" value="HisKA"/>
    <property type="match status" value="1"/>
</dbReference>
<dbReference type="InterPro" id="IPR004358">
    <property type="entry name" value="Sig_transdc_His_kin-like_C"/>
</dbReference>
<dbReference type="SMART" id="SM00388">
    <property type="entry name" value="HisKA"/>
    <property type="match status" value="1"/>
</dbReference>
<dbReference type="Pfam" id="PF00512">
    <property type="entry name" value="HisKA"/>
    <property type="match status" value="1"/>
</dbReference>
<keyword evidence="2" id="KW-0808">Transferase</keyword>
<dbReference type="Gene3D" id="3.30.565.10">
    <property type="entry name" value="Histidine kinase-like ATPase, C-terminal domain"/>
    <property type="match status" value="1"/>
</dbReference>
<dbReference type="PRINTS" id="PR00344">
    <property type="entry name" value="BCTRLSENSOR"/>
</dbReference>
<dbReference type="Proteomes" id="UP001175261">
    <property type="component" value="Unassembled WGS sequence"/>
</dbReference>
<feature type="region of interest" description="Disordered" evidence="5">
    <location>
        <begin position="1"/>
        <end position="24"/>
    </location>
</feature>
<accession>A0AA39GH04</accession>
<evidence type="ECO:0000259" key="7">
    <source>
        <dbReference type="PROSITE" id="PS50110"/>
    </source>
</evidence>
<keyword evidence="3" id="KW-0418">Kinase</keyword>
<feature type="region of interest" description="Disordered" evidence="5">
    <location>
        <begin position="1064"/>
        <end position="1091"/>
    </location>
</feature>
<dbReference type="Gene3D" id="3.30.450.40">
    <property type="match status" value="1"/>
</dbReference>
<dbReference type="InterPro" id="IPR011006">
    <property type="entry name" value="CheY-like_superfamily"/>
</dbReference>
<comment type="caution">
    <text evidence="8">The sequence shown here is derived from an EMBL/GenBank/DDBJ whole genome shotgun (WGS) entry which is preliminary data.</text>
</comment>
<dbReference type="InterPro" id="IPR050956">
    <property type="entry name" value="2C_system_His_kinase"/>
</dbReference>
<feature type="region of interest" description="Disordered" evidence="5">
    <location>
        <begin position="370"/>
        <end position="410"/>
    </location>
</feature>
<dbReference type="InterPro" id="IPR003018">
    <property type="entry name" value="GAF"/>
</dbReference>
<dbReference type="SUPFAM" id="SSF52172">
    <property type="entry name" value="CheY-like"/>
    <property type="match status" value="1"/>
</dbReference>
<dbReference type="SUPFAM" id="SSF47384">
    <property type="entry name" value="Homodimeric domain of signal transducing histidine kinase"/>
    <property type="match status" value="1"/>
</dbReference>
<dbReference type="EMBL" id="JAPDFR010000004">
    <property type="protein sequence ID" value="KAK0387180.1"/>
    <property type="molecule type" value="Genomic_DNA"/>
</dbReference>
<proteinExistence type="predicted"/>
<dbReference type="Pfam" id="PF02518">
    <property type="entry name" value="HATPase_c"/>
    <property type="match status" value="1"/>
</dbReference>
<dbReference type="Gene3D" id="3.40.50.2300">
    <property type="match status" value="1"/>
</dbReference>
<gene>
    <name evidence="8" type="ORF">NLU13_5493</name>
</gene>
<evidence type="ECO:0000313" key="8">
    <source>
        <dbReference type="EMBL" id="KAK0387180.1"/>
    </source>
</evidence>
<evidence type="ECO:0000256" key="1">
    <source>
        <dbReference type="ARBA" id="ARBA00022553"/>
    </source>
</evidence>
<feature type="domain" description="Histidine kinase" evidence="6">
    <location>
        <begin position="579"/>
        <end position="870"/>
    </location>
</feature>
<dbReference type="InterPro" id="IPR003594">
    <property type="entry name" value="HATPase_dom"/>
</dbReference>
<dbReference type="InterPro" id="IPR003661">
    <property type="entry name" value="HisK_dim/P_dom"/>
</dbReference>
<organism evidence="8 9">
    <name type="scientific">Sarocladium strictum</name>
    <name type="common">Black bundle disease fungus</name>
    <name type="synonym">Acremonium strictum</name>
    <dbReference type="NCBI Taxonomy" id="5046"/>
    <lineage>
        <taxon>Eukaryota</taxon>
        <taxon>Fungi</taxon>
        <taxon>Dikarya</taxon>
        <taxon>Ascomycota</taxon>
        <taxon>Pezizomycotina</taxon>
        <taxon>Sordariomycetes</taxon>
        <taxon>Hypocreomycetidae</taxon>
        <taxon>Hypocreales</taxon>
        <taxon>Sarocladiaceae</taxon>
        <taxon>Sarocladium</taxon>
    </lineage>
</organism>
<evidence type="ECO:0000256" key="4">
    <source>
        <dbReference type="PROSITE-ProRule" id="PRU00169"/>
    </source>
</evidence>
<dbReference type="Gene3D" id="1.10.287.130">
    <property type="match status" value="1"/>
</dbReference>
<keyword evidence="9" id="KW-1185">Reference proteome</keyword>
<evidence type="ECO:0000256" key="2">
    <source>
        <dbReference type="ARBA" id="ARBA00022679"/>
    </source>
</evidence>
<name>A0AA39GH04_SARSR</name>
<dbReference type="PROSITE" id="PS50109">
    <property type="entry name" value="HIS_KIN"/>
    <property type="match status" value="1"/>
</dbReference>
<dbReference type="SMART" id="SM00065">
    <property type="entry name" value="GAF"/>
    <property type="match status" value="1"/>
</dbReference>
<evidence type="ECO:0000259" key="6">
    <source>
        <dbReference type="PROSITE" id="PS50109"/>
    </source>
</evidence>
<feature type="domain" description="Response regulatory" evidence="7">
    <location>
        <begin position="1100"/>
        <end position="1221"/>
    </location>
</feature>
<reference evidence="8" key="1">
    <citation type="submission" date="2022-10" db="EMBL/GenBank/DDBJ databases">
        <title>Determination and structural analysis of whole genome sequence of Sarocladium strictum F4-1.</title>
        <authorList>
            <person name="Hu L."/>
            <person name="Jiang Y."/>
        </authorList>
    </citation>
    <scope>NUCLEOTIDE SEQUENCE</scope>
    <source>
        <strain evidence="8">F4-1</strain>
    </source>
</reference>
<protein>
    <recommendedName>
        <fullName evidence="10">Nik-1 protein (Os-1p protein)</fullName>
    </recommendedName>
</protein>